<keyword evidence="8" id="KW-1185">Reference proteome</keyword>
<dbReference type="PANTHER" id="PTHR24064">
    <property type="entry name" value="SOLUTE CARRIER FAMILY 22 MEMBER"/>
    <property type="match status" value="1"/>
</dbReference>
<dbReference type="AlphaFoldDB" id="A0A8J2LQP3"/>
<keyword evidence="3 5" id="KW-1133">Transmembrane helix</keyword>
<keyword evidence="2 5" id="KW-0812">Transmembrane</keyword>
<feature type="transmembrane region" description="Helical" evidence="5">
    <location>
        <begin position="129"/>
        <end position="147"/>
    </location>
</feature>
<evidence type="ECO:0000256" key="2">
    <source>
        <dbReference type="ARBA" id="ARBA00022692"/>
    </source>
</evidence>
<feature type="domain" description="Major facilitator superfamily (MFS) profile" evidence="6">
    <location>
        <begin position="52"/>
        <end position="475"/>
    </location>
</feature>
<evidence type="ECO:0000256" key="5">
    <source>
        <dbReference type="SAM" id="Phobius"/>
    </source>
</evidence>
<evidence type="ECO:0000313" key="8">
    <source>
        <dbReference type="Proteomes" id="UP000708208"/>
    </source>
</evidence>
<dbReference type="OrthoDB" id="5296287at2759"/>
<keyword evidence="4 5" id="KW-0472">Membrane</keyword>
<accession>A0A8J2LQP3</accession>
<evidence type="ECO:0000256" key="1">
    <source>
        <dbReference type="ARBA" id="ARBA00004141"/>
    </source>
</evidence>
<feature type="transmembrane region" description="Helical" evidence="5">
    <location>
        <begin position="394"/>
        <end position="411"/>
    </location>
</feature>
<organism evidence="7 8">
    <name type="scientific">Allacma fusca</name>
    <dbReference type="NCBI Taxonomy" id="39272"/>
    <lineage>
        <taxon>Eukaryota</taxon>
        <taxon>Metazoa</taxon>
        <taxon>Ecdysozoa</taxon>
        <taxon>Arthropoda</taxon>
        <taxon>Hexapoda</taxon>
        <taxon>Collembola</taxon>
        <taxon>Symphypleona</taxon>
        <taxon>Sminthuridae</taxon>
        <taxon>Allacma</taxon>
    </lineage>
</organism>
<reference evidence="7" key="1">
    <citation type="submission" date="2021-06" db="EMBL/GenBank/DDBJ databases">
        <authorList>
            <person name="Hodson N. C."/>
            <person name="Mongue J. A."/>
            <person name="Jaron S. K."/>
        </authorList>
    </citation>
    <scope>NUCLEOTIDE SEQUENCE</scope>
</reference>
<comment type="subcellular location">
    <subcellularLocation>
        <location evidence="1">Membrane</location>
        <topology evidence="1">Multi-pass membrane protein</topology>
    </subcellularLocation>
</comment>
<evidence type="ECO:0000313" key="7">
    <source>
        <dbReference type="EMBL" id="CAG7834817.1"/>
    </source>
</evidence>
<name>A0A8J2LQP3_9HEXA</name>
<comment type="caution">
    <text evidence="7">The sequence shown here is derived from an EMBL/GenBank/DDBJ whole genome shotgun (WGS) entry which is preliminary data.</text>
</comment>
<feature type="transmembrane region" description="Helical" evidence="5">
    <location>
        <begin position="301"/>
        <end position="318"/>
    </location>
</feature>
<dbReference type="InterPro" id="IPR005828">
    <property type="entry name" value="MFS_sugar_transport-like"/>
</dbReference>
<feature type="transmembrane region" description="Helical" evidence="5">
    <location>
        <begin position="153"/>
        <end position="173"/>
    </location>
</feature>
<gene>
    <name evidence="7" type="ORF">AFUS01_LOCUS44274</name>
</gene>
<dbReference type="InterPro" id="IPR020846">
    <property type="entry name" value="MFS_dom"/>
</dbReference>
<evidence type="ECO:0000256" key="4">
    <source>
        <dbReference type="ARBA" id="ARBA00023136"/>
    </source>
</evidence>
<feature type="transmembrane region" description="Helical" evidence="5">
    <location>
        <begin position="450"/>
        <end position="470"/>
    </location>
</feature>
<dbReference type="EMBL" id="CAJVCH010570399">
    <property type="protein sequence ID" value="CAG7834817.1"/>
    <property type="molecule type" value="Genomic_DNA"/>
</dbReference>
<dbReference type="Proteomes" id="UP000708208">
    <property type="component" value="Unassembled WGS sequence"/>
</dbReference>
<dbReference type="Pfam" id="PF00083">
    <property type="entry name" value="Sugar_tr"/>
    <property type="match status" value="1"/>
</dbReference>
<feature type="transmembrane region" description="Helical" evidence="5">
    <location>
        <begin position="423"/>
        <end position="444"/>
    </location>
</feature>
<evidence type="ECO:0000259" key="6">
    <source>
        <dbReference type="PROSITE" id="PS50850"/>
    </source>
</evidence>
<dbReference type="PROSITE" id="PS50850">
    <property type="entry name" value="MFS"/>
    <property type="match status" value="1"/>
</dbReference>
<feature type="transmembrane region" description="Helical" evidence="5">
    <location>
        <begin position="360"/>
        <end position="382"/>
    </location>
</feature>
<dbReference type="GO" id="GO:0016020">
    <property type="term" value="C:membrane"/>
    <property type="evidence" value="ECO:0007669"/>
    <property type="project" value="UniProtKB-SubCell"/>
</dbReference>
<evidence type="ECO:0000256" key="3">
    <source>
        <dbReference type="ARBA" id="ARBA00022989"/>
    </source>
</evidence>
<dbReference type="GO" id="GO:0022857">
    <property type="term" value="F:transmembrane transporter activity"/>
    <property type="evidence" value="ECO:0007669"/>
    <property type="project" value="InterPro"/>
</dbReference>
<sequence length="482" mass="52855">MGKIRTLEDVYESIGGFGRFQLLAVCTILFPEWPAGMTDLQPIFTGSHPTSWICKTEFGSFDVTNDSEALCNCNGTLDGGNESIVSEWLLICDYAWVADFITSIQMVGMLAGDIISTYLADRIGRKQPLYLSCLSIMLGSIASSFATSPFTYAIARFFVGVGLSSILILGSFYPMEFLTPRWRSISGAAGPWGEGVMTLALLAYYFRPWRQLCLVTSVPMMLMFLTYPFLPESPRWLLMNGKVDEAKAVLKTIAKVNKREPVKEAIVENLADPIGYGDDCDPKAALSTVQFCRNAKFFRKTVIFMGCWFTVNLLYYGIGFNMKNLSGDPYWNVFCMSIGDLIGLRSAIFVSKWLGRRKSFAIYMGLAAMLMLSVVSMHAGLLELTESHLNLCTYVGKAFVAAALAVLDCFTSESFPTAARSTGVGFANLAGSVACIIAPQMAFLGSMCQVGPYLVFAAFAVMCTGSTLLLKETNGKPLEEHL</sequence>
<proteinExistence type="predicted"/>
<protein>
    <recommendedName>
        <fullName evidence="6">Major facilitator superfamily (MFS) profile domain-containing protein</fullName>
    </recommendedName>
</protein>